<dbReference type="AlphaFoldDB" id="A0A835J2X1"/>
<sequence>MVVFKNCSGLLLILVPQTLLGNTLFPSCLRFCVWFLRKFFKKVESNYLLNKTSEVGTASALEASRSLFLTNINGRIV</sequence>
<evidence type="ECO:0008006" key="4">
    <source>
        <dbReference type="Google" id="ProtNLM"/>
    </source>
</evidence>
<keyword evidence="3" id="KW-1185">Reference proteome</keyword>
<dbReference type="EMBL" id="JADGMS010000018">
    <property type="protein sequence ID" value="KAF9662503.1"/>
    <property type="molecule type" value="Genomic_DNA"/>
</dbReference>
<dbReference type="Proteomes" id="UP000657918">
    <property type="component" value="Unassembled WGS sequence"/>
</dbReference>
<keyword evidence="1" id="KW-0732">Signal</keyword>
<name>A0A835J2X1_9ROSI</name>
<comment type="caution">
    <text evidence="2">The sequence shown here is derived from an EMBL/GenBank/DDBJ whole genome shotgun (WGS) entry which is preliminary data.</text>
</comment>
<feature type="signal peptide" evidence="1">
    <location>
        <begin position="1"/>
        <end position="21"/>
    </location>
</feature>
<evidence type="ECO:0000313" key="3">
    <source>
        <dbReference type="Proteomes" id="UP000657918"/>
    </source>
</evidence>
<evidence type="ECO:0000256" key="1">
    <source>
        <dbReference type="SAM" id="SignalP"/>
    </source>
</evidence>
<reference evidence="2 3" key="1">
    <citation type="submission" date="2020-10" db="EMBL/GenBank/DDBJ databases">
        <title>Plant Genome Project.</title>
        <authorList>
            <person name="Zhang R.-G."/>
        </authorList>
    </citation>
    <scope>NUCLEOTIDE SEQUENCE [LARGE SCALE GENOMIC DNA]</scope>
    <source>
        <strain evidence="2">FAFU-HL-1</strain>
        <tissue evidence="2">Leaf</tissue>
    </source>
</reference>
<dbReference type="GO" id="GO:0005886">
    <property type="term" value="C:plasma membrane"/>
    <property type="evidence" value="ECO:0007669"/>
    <property type="project" value="TreeGrafter"/>
</dbReference>
<proteinExistence type="predicted"/>
<dbReference type="InterPro" id="IPR051143">
    <property type="entry name" value="TrkH_K-transport"/>
</dbReference>
<organism evidence="2 3">
    <name type="scientific">Salix dunnii</name>
    <dbReference type="NCBI Taxonomy" id="1413687"/>
    <lineage>
        <taxon>Eukaryota</taxon>
        <taxon>Viridiplantae</taxon>
        <taxon>Streptophyta</taxon>
        <taxon>Embryophyta</taxon>
        <taxon>Tracheophyta</taxon>
        <taxon>Spermatophyta</taxon>
        <taxon>Magnoliopsida</taxon>
        <taxon>eudicotyledons</taxon>
        <taxon>Gunneridae</taxon>
        <taxon>Pentapetalae</taxon>
        <taxon>rosids</taxon>
        <taxon>fabids</taxon>
        <taxon>Malpighiales</taxon>
        <taxon>Salicaceae</taxon>
        <taxon>Saliceae</taxon>
        <taxon>Salix</taxon>
    </lineage>
</organism>
<protein>
    <recommendedName>
        <fullName evidence="4">Secreted protein</fullName>
    </recommendedName>
</protein>
<feature type="chain" id="PRO_5032947185" description="Secreted protein" evidence="1">
    <location>
        <begin position="22"/>
        <end position="77"/>
    </location>
</feature>
<accession>A0A835J2X1</accession>
<gene>
    <name evidence="2" type="ORF">SADUNF_Sadunf18G0059900</name>
</gene>
<dbReference type="PANTHER" id="PTHR31064">
    <property type="entry name" value="POTASSIUM TRANSPORT PROTEIN DDB_G0292412-RELATED"/>
    <property type="match status" value="1"/>
</dbReference>
<dbReference type="GO" id="GO:0008324">
    <property type="term" value="F:monoatomic cation transmembrane transporter activity"/>
    <property type="evidence" value="ECO:0007669"/>
    <property type="project" value="TreeGrafter"/>
</dbReference>
<evidence type="ECO:0000313" key="2">
    <source>
        <dbReference type="EMBL" id="KAF9662503.1"/>
    </source>
</evidence>
<dbReference type="OrthoDB" id="1738105at2759"/>
<dbReference type="PANTHER" id="PTHR31064:SF38">
    <property type="entry name" value="CATION TRANSPORTER HKT1_4-RELATED"/>
    <property type="match status" value="1"/>
</dbReference>